<name>A0AA37X5T2_9RHOB</name>
<dbReference type="EMBL" id="BSPP01000011">
    <property type="protein sequence ID" value="GLS88281.1"/>
    <property type="molecule type" value="Genomic_DNA"/>
</dbReference>
<comment type="caution">
    <text evidence="1">The sequence shown here is derived from an EMBL/GenBank/DDBJ whole genome shotgun (WGS) entry which is preliminary data.</text>
</comment>
<organism evidence="1 2">
    <name type="scientific">Cypionkella aquatica</name>
    <dbReference type="NCBI Taxonomy" id="1756042"/>
    <lineage>
        <taxon>Bacteria</taxon>
        <taxon>Pseudomonadati</taxon>
        <taxon>Pseudomonadota</taxon>
        <taxon>Alphaproteobacteria</taxon>
        <taxon>Rhodobacterales</taxon>
        <taxon>Paracoccaceae</taxon>
        <taxon>Cypionkella</taxon>
    </lineage>
</organism>
<protein>
    <recommendedName>
        <fullName evidence="3">Helix-turn-helix domain-containing protein</fullName>
    </recommendedName>
</protein>
<evidence type="ECO:0008006" key="3">
    <source>
        <dbReference type="Google" id="ProtNLM"/>
    </source>
</evidence>
<reference evidence="1 2" key="1">
    <citation type="journal article" date="2014" name="Int. J. Syst. Evol. Microbiol.">
        <title>Complete genome sequence of Corynebacterium casei LMG S-19264T (=DSM 44701T), isolated from a smear-ripened cheese.</title>
        <authorList>
            <consortium name="US DOE Joint Genome Institute (JGI-PGF)"/>
            <person name="Walter F."/>
            <person name="Albersmeier A."/>
            <person name="Kalinowski J."/>
            <person name="Ruckert C."/>
        </authorList>
    </citation>
    <scope>NUCLEOTIDE SEQUENCE [LARGE SCALE GENOMIC DNA]</scope>
    <source>
        <strain evidence="1 2">NBRC 111766</strain>
    </source>
</reference>
<evidence type="ECO:0000313" key="2">
    <source>
        <dbReference type="Proteomes" id="UP001157355"/>
    </source>
</evidence>
<evidence type="ECO:0000313" key="1">
    <source>
        <dbReference type="EMBL" id="GLS88281.1"/>
    </source>
</evidence>
<proteinExistence type="predicted"/>
<dbReference type="Proteomes" id="UP001157355">
    <property type="component" value="Unassembled WGS sequence"/>
</dbReference>
<accession>A0AA37X5T2</accession>
<keyword evidence="2" id="KW-1185">Reference proteome</keyword>
<dbReference type="AlphaFoldDB" id="A0AA37X5T2"/>
<sequence>MGIANLNISVTEKRMMSEAEAASYCGLPAKHFKVCCNVQPVNLGGKALRYDKRDLDRWIDAEKTGDVDTSREAILSRL</sequence>
<gene>
    <name evidence="1" type="ORF">GCM10010873_32550</name>
</gene>